<dbReference type="Gene3D" id="2.60.120.560">
    <property type="entry name" value="Exo-inulinase, domain 1"/>
    <property type="match status" value="1"/>
</dbReference>
<evidence type="ECO:0000256" key="3">
    <source>
        <dbReference type="ARBA" id="ARBA00023295"/>
    </source>
</evidence>
<dbReference type="InterPro" id="IPR051795">
    <property type="entry name" value="Glycosyl_Hydrlase_43"/>
</dbReference>
<evidence type="ECO:0000256" key="5">
    <source>
        <dbReference type="PIRSR" id="PIRSR606710-2"/>
    </source>
</evidence>
<dbReference type="SUPFAM" id="SSF75005">
    <property type="entry name" value="Arabinanase/levansucrase/invertase"/>
    <property type="match status" value="1"/>
</dbReference>
<dbReference type="EMBL" id="CADCUZ010000007">
    <property type="protein sequence ID" value="CAA9391140.1"/>
    <property type="molecule type" value="Genomic_DNA"/>
</dbReference>
<dbReference type="PANTHER" id="PTHR42812">
    <property type="entry name" value="BETA-XYLOSIDASE"/>
    <property type="match status" value="1"/>
</dbReference>
<keyword evidence="3 6" id="KW-0326">Glycosidase</keyword>
<feature type="site" description="Important for catalytic activity, responsible for pKa modulation of the active site Glu and correct orientation of both the proton donor and substrate" evidence="5">
    <location>
        <position position="124"/>
    </location>
</feature>
<dbReference type="PANTHER" id="PTHR42812:SF5">
    <property type="entry name" value="ENDO-ARABINASE"/>
    <property type="match status" value="1"/>
</dbReference>
<feature type="active site" description="Proton donor" evidence="4">
    <location>
        <position position="201"/>
    </location>
</feature>
<name>A0A6J4NSN0_9ACTN</name>
<evidence type="ECO:0000256" key="4">
    <source>
        <dbReference type="PIRSR" id="PIRSR606710-1"/>
    </source>
</evidence>
<dbReference type="CDD" id="cd08991">
    <property type="entry name" value="GH43_HoAraf43-like"/>
    <property type="match status" value="1"/>
</dbReference>
<organism evidence="8">
    <name type="scientific">uncultured Rubrobacteraceae bacterium</name>
    <dbReference type="NCBI Taxonomy" id="349277"/>
    <lineage>
        <taxon>Bacteria</taxon>
        <taxon>Bacillati</taxon>
        <taxon>Actinomycetota</taxon>
        <taxon>Rubrobacteria</taxon>
        <taxon>Rubrobacterales</taxon>
        <taxon>Rubrobacteraceae</taxon>
        <taxon>environmental samples</taxon>
    </lineage>
</organism>
<gene>
    <name evidence="8" type="ORF">AVDCRST_MAG55-102</name>
</gene>
<evidence type="ECO:0000256" key="6">
    <source>
        <dbReference type="RuleBase" id="RU361187"/>
    </source>
</evidence>
<sequence length="508" mass="55145">MSGRTYTNPVYDGYLGDPFVLKHNGEYYAYGTVPLGGLAVPVLHSRDLVDWRPLGKALTLRGGAFEALWAPEVAYDNGTFYMYYSAGGGEGEGHQLRVALASHPAGPFEDSGAVLTPDDPFTIDAHPFRDEDGRWYLYYCRDFLDPDAEGRVGTGIVVDRLVDMTRLAGERRPVVRPHADWQLYERQREWYGRVWDWYTVEGASVRKHEGRYYCLYSGGAWREPNYGVSYVVADHPTGPFAREVEAEGPGILRTWRGRVVGPGHASVVLAPDNAREYLVYHAWDQAHTSRQMRIDPLNWGGAGPSSAGPTLDPQPAPPLPAFGDNFDGPDGAPPDPGSWRVDGGDWVQAGGELVQRDSGVRPATALIVGVAPEGKYLLEANLRLLEAGDPSGRYGVYLEHGPGDRTLLTLAADGSGPWCDRVRNPREPGPRSSSPNLGAGLRTDAYHRLVVRVRGGEVEVRVDGVRVAVGIDAQPGAVGVGLITSGVSAAFDGVSVSQCGRRWPPTAS</sequence>
<evidence type="ECO:0000256" key="2">
    <source>
        <dbReference type="ARBA" id="ARBA00022801"/>
    </source>
</evidence>
<dbReference type="GO" id="GO:0005975">
    <property type="term" value="P:carbohydrate metabolic process"/>
    <property type="evidence" value="ECO:0007669"/>
    <property type="project" value="InterPro"/>
</dbReference>
<feature type="region of interest" description="Disordered" evidence="7">
    <location>
        <begin position="299"/>
        <end position="336"/>
    </location>
</feature>
<feature type="compositionally biased region" description="Low complexity" evidence="7">
    <location>
        <begin position="321"/>
        <end position="330"/>
    </location>
</feature>
<dbReference type="AlphaFoldDB" id="A0A6J4NSN0"/>
<reference evidence="8" key="1">
    <citation type="submission" date="2020-02" db="EMBL/GenBank/DDBJ databases">
        <authorList>
            <person name="Meier V. D."/>
        </authorList>
    </citation>
    <scope>NUCLEOTIDE SEQUENCE</scope>
    <source>
        <strain evidence="8">AVDCRST_MAG55</strain>
    </source>
</reference>
<protein>
    <submittedName>
        <fullName evidence="8">GH43_32 / GH43 / GH43_30 / GH43_33 / GH43 _3 / GH43_31 / GH43_8 / GH43_5 / GH43_34 / GH43_4 / G H43_26 / GH43_9 / GH43_28 / GH43_1 / GH43_17</fullName>
        <ecNumber evidence="8">3.2.1.37</ecNumber>
    </submittedName>
</protein>
<dbReference type="InterPro" id="IPR006710">
    <property type="entry name" value="Glyco_hydro_43"/>
</dbReference>
<proteinExistence type="inferred from homology"/>
<comment type="similarity">
    <text evidence="1 6">Belongs to the glycosyl hydrolase 43 family.</text>
</comment>
<dbReference type="Gene3D" id="2.115.10.20">
    <property type="entry name" value="Glycosyl hydrolase domain, family 43"/>
    <property type="match status" value="1"/>
</dbReference>
<dbReference type="EC" id="3.2.1.37" evidence="8"/>
<keyword evidence="2 6" id="KW-0378">Hydrolase</keyword>
<dbReference type="InterPro" id="IPR023296">
    <property type="entry name" value="Glyco_hydro_beta-prop_sf"/>
</dbReference>
<dbReference type="Pfam" id="PF04616">
    <property type="entry name" value="Glyco_hydro_43"/>
    <property type="match status" value="1"/>
</dbReference>
<evidence type="ECO:0000313" key="8">
    <source>
        <dbReference type="EMBL" id="CAA9391140.1"/>
    </source>
</evidence>
<evidence type="ECO:0000256" key="1">
    <source>
        <dbReference type="ARBA" id="ARBA00009865"/>
    </source>
</evidence>
<accession>A0A6J4NSN0</accession>
<feature type="active site" description="Proton acceptor" evidence="4">
    <location>
        <position position="17"/>
    </location>
</feature>
<dbReference type="GO" id="GO:0009044">
    <property type="term" value="F:xylan 1,4-beta-xylosidase activity"/>
    <property type="evidence" value="ECO:0007669"/>
    <property type="project" value="UniProtKB-EC"/>
</dbReference>
<evidence type="ECO:0000256" key="7">
    <source>
        <dbReference type="SAM" id="MobiDB-lite"/>
    </source>
</evidence>